<sequence length="62" mass="6828">MRRITKVTTVAKVFFALTGAGANPVIHPFPNESALEARIFVERVKVFFESAGPISHRMAELA</sequence>
<reference evidence="1" key="1">
    <citation type="submission" date="2019-08" db="EMBL/GenBank/DDBJ databases">
        <authorList>
            <person name="Kucharzyk K."/>
            <person name="Murdoch R.W."/>
            <person name="Higgins S."/>
            <person name="Loffler F."/>
        </authorList>
    </citation>
    <scope>NUCLEOTIDE SEQUENCE</scope>
</reference>
<organism evidence="1">
    <name type="scientific">bioreactor metagenome</name>
    <dbReference type="NCBI Taxonomy" id="1076179"/>
    <lineage>
        <taxon>unclassified sequences</taxon>
        <taxon>metagenomes</taxon>
        <taxon>ecological metagenomes</taxon>
    </lineage>
</organism>
<gene>
    <name evidence="1" type="ORF">SDC9_120798</name>
</gene>
<comment type="caution">
    <text evidence="1">The sequence shown here is derived from an EMBL/GenBank/DDBJ whole genome shotgun (WGS) entry which is preliminary data.</text>
</comment>
<accession>A0A645CA58</accession>
<evidence type="ECO:0000313" key="1">
    <source>
        <dbReference type="EMBL" id="MPM73813.1"/>
    </source>
</evidence>
<protein>
    <submittedName>
        <fullName evidence="1">Uncharacterized protein</fullName>
    </submittedName>
</protein>
<dbReference type="AlphaFoldDB" id="A0A645CA58"/>
<dbReference type="EMBL" id="VSSQ01025584">
    <property type="protein sequence ID" value="MPM73813.1"/>
    <property type="molecule type" value="Genomic_DNA"/>
</dbReference>
<name>A0A645CA58_9ZZZZ</name>
<proteinExistence type="predicted"/>